<keyword evidence="5" id="KW-0328">Glycosyltransferase</keyword>
<comment type="similarity">
    <text evidence="3">Belongs to the glycosyltransferase 2 family.</text>
</comment>
<evidence type="ECO:0000256" key="13">
    <source>
        <dbReference type="SAM" id="Phobius"/>
    </source>
</evidence>
<dbReference type="SUPFAM" id="SSF53448">
    <property type="entry name" value="Nucleotide-diphospho-sugar transferases"/>
    <property type="match status" value="1"/>
</dbReference>
<evidence type="ECO:0000259" key="14">
    <source>
        <dbReference type="Pfam" id="PF00535"/>
    </source>
</evidence>
<dbReference type="Proteomes" id="UP000054097">
    <property type="component" value="Unassembled WGS sequence"/>
</dbReference>
<dbReference type="PANTHER" id="PTHR10859:SF91">
    <property type="entry name" value="DOLICHYL-PHOSPHATE BETA-GLUCOSYLTRANSFERASE"/>
    <property type="match status" value="1"/>
</dbReference>
<evidence type="ECO:0000256" key="5">
    <source>
        <dbReference type="ARBA" id="ARBA00022676"/>
    </source>
</evidence>
<dbReference type="OrthoDB" id="3784at2759"/>
<accession>A0A0C3BSH0</accession>
<evidence type="ECO:0000256" key="6">
    <source>
        <dbReference type="ARBA" id="ARBA00022679"/>
    </source>
</evidence>
<dbReference type="InterPro" id="IPR001173">
    <property type="entry name" value="Glyco_trans_2-like"/>
</dbReference>
<keyword evidence="16" id="KW-1185">Reference proteome</keyword>
<evidence type="ECO:0000256" key="3">
    <source>
        <dbReference type="ARBA" id="ARBA00006739"/>
    </source>
</evidence>
<evidence type="ECO:0000256" key="11">
    <source>
        <dbReference type="ARBA" id="ARBA00023136"/>
    </source>
</evidence>
<evidence type="ECO:0000256" key="4">
    <source>
        <dbReference type="ARBA" id="ARBA00012583"/>
    </source>
</evidence>
<evidence type="ECO:0000256" key="7">
    <source>
        <dbReference type="ARBA" id="ARBA00022692"/>
    </source>
</evidence>
<dbReference type="GO" id="GO:0006487">
    <property type="term" value="P:protein N-linked glycosylation"/>
    <property type="evidence" value="ECO:0007669"/>
    <property type="project" value="TreeGrafter"/>
</dbReference>
<comment type="pathway">
    <text evidence="2">Protein modification; protein glycosylation.</text>
</comment>
<keyword evidence="8" id="KW-0256">Endoplasmic reticulum</keyword>
<dbReference type="STRING" id="933852.A0A0C3BSH0"/>
<dbReference type="InterPro" id="IPR029044">
    <property type="entry name" value="Nucleotide-diphossugar_trans"/>
</dbReference>
<dbReference type="GO" id="GO:0004581">
    <property type="term" value="F:dolichyl-phosphate beta-glucosyltransferase activity"/>
    <property type="evidence" value="ECO:0007669"/>
    <property type="project" value="UniProtKB-EC"/>
</dbReference>
<reference evidence="15 16" key="1">
    <citation type="submission" date="2014-04" db="EMBL/GenBank/DDBJ databases">
        <authorList>
            <consortium name="DOE Joint Genome Institute"/>
            <person name="Kuo A."/>
            <person name="Zuccaro A."/>
            <person name="Kohler A."/>
            <person name="Nagy L.G."/>
            <person name="Floudas D."/>
            <person name="Copeland A."/>
            <person name="Barry K.W."/>
            <person name="Cichocki N."/>
            <person name="Veneault-Fourrey C."/>
            <person name="LaButti K."/>
            <person name="Lindquist E.A."/>
            <person name="Lipzen A."/>
            <person name="Lundell T."/>
            <person name="Morin E."/>
            <person name="Murat C."/>
            <person name="Sun H."/>
            <person name="Tunlid A."/>
            <person name="Henrissat B."/>
            <person name="Grigoriev I.V."/>
            <person name="Hibbett D.S."/>
            <person name="Martin F."/>
            <person name="Nordberg H.P."/>
            <person name="Cantor M.N."/>
            <person name="Hua S.X."/>
        </authorList>
    </citation>
    <scope>NUCLEOTIDE SEQUENCE [LARGE SCALE GENOMIC DNA]</scope>
    <source>
        <strain evidence="15 16">MAFF 305830</strain>
    </source>
</reference>
<dbReference type="AlphaFoldDB" id="A0A0C3BSH0"/>
<evidence type="ECO:0000256" key="2">
    <source>
        <dbReference type="ARBA" id="ARBA00004922"/>
    </source>
</evidence>
<dbReference type="EMBL" id="KN824277">
    <property type="protein sequence ID" value="KIM34346.1"/>
    <property type="molecule type" value="Genomic_DNA"/>
</dbReference>
<keyword evidence="6 15" id="KW-0808">Transferase</keyword>
<keyword evidence="9" id="KW-0735">Signal-anchor</keyword>
<evidence type="ECO:0000313" key="16">
    <source>
        <dbReference type="Proteomes" id="UP000054097"/>
    </source>
</evidence>
<evidence type="ECO:0000256" key="12">
    <source>
        <dbReference type="ARBA" id="ARBA00045097"/>
    </source>
</evidence>
<dbReference type="HOGENOM" id="CLU_033536_9_1_1"/>
<dbReference type="Gene3D" id="3.90.550.10">
    <property type="entry name" value="Spore Coat Polysaccharide Biosynthesis Protein SpsA, Chain A"/>
    <property type="match status" value="1"/>
</dbReference>
<sequence>MSLIGGVRPEDLLPILVIILILFIIAFADVILLFLPSTAIPSPEEYTYVSASNPDEPEPLPSLGDSPEVALSIVVPAYEEVARLQPMITSTLDHMRSLKPHRSFEIIIVDDGSRDETSKLALKLSISHARTGTKDEIRVVRLLTNRGKGGAVKHGFMHARGERILFVDADDATRFEDLEALWSKMDEQEREHEGDSPVIAIGSRAHLVNSEAVVKRSKLRNFLMKGFHTILRVLGVGHIGDTQCGFKLFNRAAARLVFPPLHLPTWIFDVELLMIAQALDIPVLEIPVHWKEIPGSKLNVAKASFGMLRDLLIMRANYMLGRWTPYDFQKD</sequence>
<gene>
    <name evidence="15" type="ORF">M408DRAFT_325768</name>
</gene>
<protein>
    <recommendedName>
        <fullName evidence="4">dolichyl-phosphate beta-glucosyltransferase</fullName>
        <ecNumber evidence="4">2.4.1.117</ecNumber>
    </recommendedName>
</protein>
<feature type="transmembrane region" description="Helical" evidence="13">
    <location>
        <begin position="12"/>
        <end position="35"/>
    </location>
</feature>
<dbReference type="Pfam" id="PF00535">
    <property type="entry name" value="Glycos_transf_2"/>
    <property type="match status" value="1"/>
</dbReference>
<dbReference type="EC" id="2.4.1.117" evidence="4"/>
<evidence type="ECO:0000256" key="1">
    <source>
        <dbReference type="ARBA" id="ARBA00004389"/>
    </source>
</evidence>
<reference evidence="16" key="2">
    <citation type="submission" date="2015-01" db="EMBL/GenBank/DDBJ databases">
        <title>Evolutionary Origins and Diversification of the Mycorrhizal Mutualists.</title>
        <authorList>
            <consortium name="DOE Joint Genome Institute"/>
            <consortium name="Mycorrhizal Genomics Consortium"/>
            <person name="Kohler A."/>
            <person name="Kuo A."/>
            <person name="Nagy L.G."/>
            <person name="Floudas D."/>
            <person name="Copeland A."/>
            <person name="Barry K.W."/>
            <person name="Cichocki N."/>
            <person name="Veneault-Fourrey C."/>
            <person name="LaButti K."/>
            <person name="Lindquist E.A."/>
            <person name="Lipzen A."/>
            <person name="Lundell T."/>
            <person name="Morin E."/>
            <person name="Murat C."/>
            <person name="Riley R."/>
            <person name="Ohm R."/>
            <person name="Sun H."/>
            <person name="Tunlid A."/>
            <person name="Henrissat B."/>
            <person name="Grigoriev I.V."/>
            <person name="Hibbett D.S."/>
            <person name="Martin F."/>
        </authorList>
    </citation>
    <scope>NUCLEOTIDE SEQUENCE [LARGE SCALE GENOMIC DNA]</scope>
    <source>
        <strain evidence="16">MAFF 305830</strain>
    </source>
</reference>
<name>A0A0C3BSH0_SERVB</name>
<evidence type="ECO:0000256" key="10">
    <source>
        <dbReference type="ARBA" id="ARBA00022989"/>
    </source>
</evidence>
<keyword evidence="11 13" id="KW-0472">Membrane</keyword>
<comment type="subcellular location">
    <subcellularLocation>
        <location evidence="1">Endoplasmic reticulum membrane</location>
        <topology evidence="1">Single-pass membrane protein</topology>
    </subcellularLocation>
</comment>
<dbReference type="GO" id="GO:0005789">
    <property type="term" value="C:endoplasmic reticulum membrane"/>
    <property type="evidence" value="ECO:0007669"/>
    <property type="project" value="UniProtKB-SubCell"/>
</dbReference>
<evidence type="ECO:0000256" key="8">
    <source>
        <dbReference type="ARBA" id="ARBA00022824"/>
    </source>
</evidence>
<comment type="catalytic activity">
    <reaction evidence="12">
        <text>a di-trans,poly-cis-dolichyl phosphate + UDP-alpha-D-glucose = a di-trans,poly-cis-dolichyl beta-D-glucosyl phosphate + UDP</text>
        <dbReference type="Rhea" id="RHEA:15401"/>
        <dbReference type="Rhea" id="RHEA-COMP:19498"/>
        <dbReference type="Rhea" id="RHEA-COMP:19502"/>
        <dbReference type="ChEBI" id="CHEBI:57525"/>
        <dbReference type="ChEBI" id="CHEBI:57683"/>
        <dbReference type="ChEBI" id="CHEBI:58223"/>
        <dbReference type="ChEBI" id="CHEBI:58885"/>
        <dbReference type="EC" id="2.4.1.117"/>
    </reaction>
    <physiologicalReaction direction="left-to-right" evidence="12">
        <dbReference type="Rhea" id="RHEA:15402"/>
    </physiologicalReaction>
</comment>
<evidence type="ECO:0000256" key="9">
    <source>
        <dbReference type="ARBA" id="ARBA00022968"/>
    </source>
</evidence>
<dbReference type="CDD" id="cd04188">
    <property type="entry name" value="DPG_synthase"/>
    <property type="match status" value="1"/>
</dbReference>
<feature type="domain" description="Glycosyltransferase 2-like" evidence="14">
    <location>
        <begin position="72"/>
        <end position="254"/>
    </location>
</feature>
<proteinExistence type="inferred from homology"/>
<keyword evidence="7 13" id="KW-0812">Transmembrane</keyword>
<organism evidence="15 16">
    <name type="scientific">Serendipita vermifera MAFF 305830</name>
    <dbReference type="NCBI Taxonomy" id="933852"/>
    <lineage>
        <taxon>Eukaryota</taxon>
        <taxon>Fungi</taxon>
        <taxon>Dikarya</taxon>
        <taxon>Basidiomycota</taxon>
        <taxon>Agaricomycotina</taxon>
        <taxon>Agaricomycetes</taxon>
        <taxon>Sebacinales</taxon>
        <taxon>Serendipitaceae</taxon>
        <taxon>Serendipita</taxon>
    </lineage>
</organism>
<dbReference type="InterPro" id="IPR035518">
    <property type="entry name" value="DPG_synthase"/>
</dbReference>
<keyword evidence="10 13" id="KW-1133">Transmembrane helix</keyword>
<evidence type="ECO:0000313" key="15">
    <source>
        <dbReference type="EMBL" id="KIM34346.1"/>
    </source>
</evidence>
<dbReference type="PANTHER" id="PTHR10859">
    <property type="entry name" value="GLYCOSYL TRANSFERASE"/>
    <property type="match status" value="1"/>
</dbReference>